<accession>A0A1A8PP02</accession>
<reference evidence="1" key="1">
    <citation type="submission" date="2016-05" db="EMBL/GenBank/DDBJ databases">
        <authorList>
            <person name="Lavstsen T."/>
            <person name="Jespersen J.S."/>
        </authorList>
    </citation>
    <scope>NUCLEOTIDE SEQUENCE</scope>
    <source>
        <tissue evidence="1">Brain</tissue>
    </source>
</reference>
<name>A0A1A8PP02_9TELE</name>
<reference evidence="1" key="2">
    <citation type="submission" date="2016-06" db="EMBL/GenBank/DDBJ databases">
        <title>The genome of a short-lived fish provides insights into sex chromosome evolution and the genetic control of aging.</title>
        <authorList>
            <person name="Reichwald K."/>
            <person name="Felder M."/>
            <person name="Petzold A."/>
            <person name="Koch P."/>
            <person name="Groth M."/>
            <person name="Platzer M."/>
        </authorList>
    </citation>
    <scope>NUCLEOTIDE SEQUENCE</scope>
    <source>
        <tissue evidence="1">Brain</tissue>
    </source>
</reference>
<organism evidence="1">
    <name type="scientific">Nothobranchius rachovii</name>
    <name type="common">bluefin notho</name>
    <dbReference type="NCBI Taxonomy" id="451742"/>
    <lineage>
        <taxon>Eukaryota</taxon>
        <taxon>Metazoa</taxon>
        <taxon>Chordata</taxon>
        <taxon>Craniata</taxon>
        <taxon>Vertebrata</taxon>
        <taxon>Euteleostomi</taxon>
        <taxon>Actinopterygii</taxon>
        <taxon>Neopterygii</taxon>
        <taxon>Teleostei</taxon>
        <taxon>Neoteleostei</taxon>
        <taxon>Acanthomorphata</taxon>
        <taxon>Ovalentaria</taxon>
        <taxon>Atherinomorphae</taxon>
        <taxon>Cyprinodontiformes</taxon>
        <taxon>Nothobranchiidae</taxon>
        <taxon>Nothobranchius</taxon>
    </lineage>
</organism>
<sequence length="73" mass="7875">GCASPPRPAAPVVDCLTCAAMQESFQLLNVLAACIREKNKSSKPPGVVNDVCHPLPSYFYYSINLIKCSECQS</sequence>
<feature type="non-terminal residue" evidence="1">
    <location>
        <position position="73"/>
    </location>
</feature>
<evidence type="ECO:0000313" key="1">
    <source>
        <dbReference type="EMBL" id="SBR83145.1"/>
    </source>
</evidence>
<dbReference type="AlphaFoldDB" id="A0A1A8PP02"/>
<proteinExistence type="predicted"/>
<dbReference type="EMBL" id="HAEH01007925">
    <property type="protein sequence ID" value="SBR83145.1"/>
    <property type="molecule type" value="Transcribed_RNA"/>
</dbReference>
<gene>
    <name evidence="1" type="primary">Nfu_g_1_022209</name>
</gene>
<protein>
    <submittedName>
        <fullName evidence="1">Uncharacterized protein</fullName>
    </submittedName>
</protein>
<feature type="non-terminal residue" evidence="1">
    <location>
        <position position="1"/>
    </location>
</feature>